<dbReference type="EMBL" id="OX459943">
    <property type="protein sequence ID" value="CAI9178088.1"/>
    <property type="molecule type" value="Genomic_DNA"/>
</dbReference>
<organism evidence="1 2">
    <name type="scientific">Rangifer tarandus platyrhynchus</name>
    <name type="common">Svalbard reindeer</name>
    <dbReference type="NCBI Taxonomy" id="3082113"/>
    <lineage>
        <taxon>Eukaryota</taxon>
        <taxon>Metazoa</taxon>
        <taxon>Chordata</taxon>
        <taxon>Craniata</taxon>
        <taxon>Vertebrata</taxon>
        <taxon>Euteleostomi</taxon>
        <taxon>Mammalia</taxon>
        <taxon>Eutheria</taxon>
        <taxon>Laurasiatheria</taxon>
        <taxon>Artiodactyla</taxon>
        <taxon>Ruminantia</taxon>
        <taxon>Pecora</taxon>
        <taxon>Cervidae</taxon>
        <taxon>Odocoileinae</taxon>
        <taxon>Rangifer</taxon>
    </lineage>
</organism>
<sequence>MLTGTRVKTLHPEFPVTLGRRHLQPNNGHQYGNLQRSIHSPHYRDPHCGCHFYTVWRKDLERFVARVANVSVVQKWVPGREKLKMAVVSAPHLTQGAPVSLCPFPLDAAF</sequence>
<evidence type="ECO:0000313" key="1">
    <source>
        <dbReference type="EMBL" id="CAI9178088.1"/>
    </source>
</evidence>
<proteinExistence type="predicted"/>
<gene>
    <name evidence="1" type="ORF">MRATA1EN1_LOCUS27050</name>
</gene>
<name>A0ABN8ZVW5_RANTA</name>
<dbReference type="Proteomes" id="UP001176941">
    <property type="component" value="Chromosome 7"/>
</dbReference>
<reference evidence="1" key="1">
    <citation type="submission" date="2023-04" db="EMBL/GenBank/DDBJ databases">
        <authorList>
            <consortium name="ELIXIR-Norway"/>
        </authorList>
    </citation>
    <scope>NUCLEOTIDE SEQUENCE [LARGE SCALE GENOMIC DNA]</scope>
</reference>
<keyword evidence="2" id="KW-1185">Reference proteome</keyword>
<accession>A0ABN8ZVW5</accession>
<protein>
    <submittedName>
        <fullName evidence="1">Uncharacterized protein</fullName>
    </submittedName>
</protein>
<evidence type="ECO:0000313" key="2">
    <source>
        <dbReference type="Proteomes" id="UP001176941"/>
    </source>
</evidence>